<dbReference type="Proteomes" id="UP000198856">
    <property type="component" value="Unassembled WGS sequence"/>
</dbReference>
<name>A0A1G8T2X3_9EURY</name>
<dbReference type="InterPro" id="IPR036739">
    <property type="entry name" value="SLC41_membr_dom_sf"/>
</dbReference>
<evidence type="ECO:0000256" key="8">
    <source>
        <dbReference type="SAM" id="Phobius"/>
    </source>
</evidence>
<keyword evidence="11" id="KW-1185">Reference proteome</keyword>
<gene>
    <name evidence="10" type="ORF">SAMN05216226_102293</name>
</gene>
<sequence>METRAEFWRIYRESLPVLSIALLGGLFSGLVFDGLVGAADRFPGLLVMVPVFLATRGNVYGALGGRVASGLHQGLVTPAFERDDRLTNAVIAAFVNGIGLSIVIGIATWTALLLLGWEHAHLIEFVFIMFMAALLSSGVMVFGLLALLFAGFKRGYDPDNLVGPIVTTLGDVFGMFFLFFSVWLAGVVIP</sequence>
<keyword evidence="4 8" id="KW-0812">Transmembrane</keyword>
<evidence type="ECO:0000256" key="2">
    <source>
        <dbReference type="ARBA" id="ARBA00009749"/>
    </source>
</evidence>
<dbReference type="OrthoDB" id="86118at2157"/>
<evidence type="ECO:0000259" key="9">
    <source>
        <dbReference type="Pfam" id="PF01769"/>
    </source>
</evidence>
<keyword evidence="5" id="KW-0460">Magnesium</keyword>
<reference evidence="10 11" key="1">
    <citation type="submission" date="2016-10" db="EMBL/GenBank/DDBJ databases">
        <authorList>
            <person name="de Groot N.N."/>
        </authorList>
    </citation>
    <scope>NUCLEOTIDE SEQUENCE [LARGE SCALE GENOMIC DNA]</scope>
    <source>
        <strain evidence="10 11">IBRC-M10015</strain>
    </source>
</reference>
<dbReference type="EMBL" id="FNFC01000002">
    <property type="protein sequence ID" value="SDJ35833.1"/>
    <property type="molecule type" value="Genomic_DNA"/>
</dbReference>
<evidence type="ECO:0000256" key="3">
    <source>
        <dbReference type="ARBA" id="ARBA00022448"/>
    </source>
</evidence>
<dbReference type="GO" id="GO:0008324">
    <property type="term" value="F:monoatomic cation transmembrane transporter activity"/>
    <property type="evidence" value="ECO:0007669"/>
    <property type="project" value="InterPro"/>
</dbReference>
<dbReference type="InterPro" id="IPR006667">
    <property type="entry name" value="SLC41_membr_dom"/>
</dbReference>
<dbReference type="RefSeq" id="WP_092699380.1">
    <property type="nucleotide sequence ID" value="NZ_FNFC01000002.1"/>
</dbReference>
<feature type="transmembrane region" description="Helical" evidence="8">
    <location>
        <begin position="172"/>
        <end position="189"/>
    </location>
</feature>
<feature type="domain" description="SLC41A/MgtE integral membrane" evidence="9">
    <location>
        <begin position="49"/>
        <end position="180"/>
    </location>
</feature>
<evidence type="ECO:0000256" key="4">
    <source>
        <dbReference type="ARBA" id="ARBA00022692"/>
    </source>
</evidence>
<accession>A0A1G8T2X3</accession>
<evidence type="ECO:0000256" key="5">
    <source>
        <dbReference type="ARBA" id="ARBA00022842"/>
    </source>
</evidence>
<comment type="subcellular location">
    <subcellularLocation>
        <location evidence="1">Membrane</location>
        <topology evidence="1">Multi-pass membrane protein</topology>
    </subcellularLocation>
</comment>
<feature type="transmembrane region" description="Helical" evidence="8">
    <location>
        <begin position="127"/>
        <end position="152"/>
    </location>
</feature>
<dbReference type="GO" id="GO:0016020">
    <property type="term" value="C:membrane"/>
    <property type="evidence" value="ECO:0007669"/>
    <property type="project" value="UniProtKB-SubCell"/>
</dbReference>
<proteinExistence type="inferred from homology"/>
<organism evidence="10 11">
    <name type="scientific">Halovenus aranensis</name>
    <dbReference type="NCBI Taxonomy" id="890420"/>
    <lineage>
        <taxon>Archaea</taxon>
        <taxon>Methanobacteriati</taxon>
        <taxon>Methanobacteriota</taxon>
        <taxon>Stenosarchaea group</taxon>
        <taxon>Halobacteria</taxon>
        <taxon>Halobacteriales</taxon>
        <taxon>Haloarculaceae</taxon>
        <taxon>Halovenus</taxon>
    </lineage>
</organism>
<keyword evidence="6 8" id="KW-1133">Transmembrane helix</keyword>
<evidence type="ECO:0000256" key="1">
    <source>
        <dbReference type="ARBA" id="ARBA00004141"/>
    </source>
</evidence>
<keyword evidence="7 8" id="KW-0472">Membrane</keyword>
<dbReference type="STRING" id="890420.SAMN05216226_102293"/>
<evidence type="ECO:0000313" key="11">
    <source>
        <dbReference type="Proteomes" id="UP000198856"/>
    </source>
</evidence>
<dbReference type="Gene3D" id="1.10.357.20">
    <property type="entry name" value="SLC41 divalent cation transporters, integral membrane domain"/>
    <property type="match status" value="1"/>
</dbReference>
<dbReference type="AlphaFoldDB" id="A0A1G8T2X3"/>
<dbReference type="SUPFAM" id="SSF161093">
    <property type="entry name" value="MgtE membrane domain-like"/>
    <property type="match status" value="1"/>
</dbReference>
<dbReference type="Pfam" id="PF01769">
    <property type="entry name" value="MgtE"/>
    <property type="match status" value="1"/>
</dbReference>
<feature type="transmembrane region" description="Helical" evidence="8">
    <location>
        <begin position="90"/>
        <end position="115"/>
    </location>
</feature>
<evidence type="ECO:0000256" key="7">
    <source>
        <dbReference type="ARBA" id="ARBA00023136"/>
    </source>
</evidence>
<comment type="similarity">
    <text evidence="2">Belongs to the SLC41A transporter family.</text>
</comment>
<protein>
    <submittedName>
        <fullName evidence="10">MgtE-like transporter</fullName>
    </submittedName>
</protein>
<keyword evidence="3" id="KW-0813">Transport</keyword>
<evidence type="ECO:0000256" key="6">
    <source>
        <dbReference type="ARBA" id="ARBA00022989"/>
    </source>
</evidence>
<evidence type="ECO:0000313" key="10">
    <source>
        <dbReference type="EMBL" id="SDJ35833.1"/>
    </source>
</evidence>